<dbReference type="EMBL" id="JAVFKN010000038">
    <property type="protein sequence ID" value="MDQ5770748.1"/>
    <property type="molecule type" value="Genomic_DNA"/>
</dbReference>
<dbReference type="EMBL" id="CP133217">
    <property type="protein sequence ID" value="WML85632.1"/>
    <property type="molecule type" value="Genomic_DNA"/>
</dbReference>
<proteinExistence type="predicted"/>
<keyword evidence="3" id="KW-1185">Reference proteome</keyword>
<dbReference type="AlphaFoldDB" id="A0AA51MJK6"/>
<dbReference type="InterPro" id="IPR011660">
    <property type="entry name" value="VapB-like"/>
</dbReference>
<sequence length="86" mass="9906">MALSIRNERAEQLAREIAQLTGYNMTSAIIMALEEKLERLQRFRRVNGKLDEIMVISRRCSALPDLDTRSADQILGYDEHGVNTLW</sequence>
<organism evidence="2">
    <name type="scientific">Thiothrix subterranea</name>
    <dbReference type="NCBI Taxonomy" id="2735563"/>
    <lineage>
        <taxon>Bacteria</taxon>
        <taxon>Pseudomonadati</taxon>
        <taxon>Pseudomonadota</taxon>
        <taxon>Gammaproteobacteria</taxon>
        <taxon>Thiotrichales</taxon>
        <taxon>Thiotrichaceae</taxon>
        <taxon>Thiothrix</taxon>
    </lineage>
</organism>
<dbReference type="Pfam" id="PF07704">
    <property type="entry name" value="PSK_trans_fac"/>
    <property type="match status" value="1"/>
</dbReference>
<evidence type="ECO:0000313" key="3">
    <source>
        <dbReference type="Proteomes" id="UP001223336"/>
    </source>
</evidence>
<protein>
    <submittedName>
        <fullName evidence="2">Type II toxin-antitoxin system VapB family antitoxin</fullName>
    </submittedName>
</protein>
<name>A0AA51MJK6_9GAMM</name>
<gene>
    <name evidence="1" type="ORF">RCC75_19625</name>
    <name evidence="2" type="ORF">RCG00_15150</name>
</gene>
<dbReference type="Proteomes" id="UP001229862">
    <property type="component" value="Chromosome"/>
</dbReference>
<evidence type="ECO:0000313" key="2">
    <source>
        <dbReference type="EMBL" id="WML85632.1"/>
    </source>
</evidence>
<reference evidence="2 3" key="1">
    <citation type="submission" date="2023-08" db="EMBL/GenBank/DDBJ databases">
        <title>New molecular markers tilS and rpoB for phylogenetic and monitoring studies of the genus Thiothrix biodiversity.</title>
        <authorList>
            <person name="Ravin N.V."/>
            <person name="Smolyakov D."/>
            <person name="Markov N.D."/>
            <person name="Beletsky A.V."/>
            <person name="Mardanov A.V."/>
            <person name="Rudenko T.S."/>
            <person name="Grabovich M.Y."/>
        </authorList>
    </citation>
    <scope>NUCLEOTIDE SEQUENCE</scope>
    <source>
        <strain evidence="2">DNT52</strain>
        <strain evidence="1 3">H33</strain>
    </source>
</reference>
<evidence type="ECO:0000313" key="1">
    <source>
        <dbReference type="EMBL" id="MDQ5770748.1"/>
    </source>
</evidence>
<dbReference type="RefSeq" id="WP_308136420.1">
    <property type="nucleotide sequence ID" value="NZ_CP133197.1"/>
</dbReference>
<dbReference type="Proteomes" id="UP001223336">
    <property type="component" value="Unassembled WGS sequence"/>
</dbReference>
<accession>A0AA51MJK6</accession>